<dbReference type="KEGG" id="ato:CIW82_16325"/>
<name>A0A291PKN3_9PROT</name>
<dbReference type="Pfam" id="PF02620">
    <property type="entry name" value="YceD"/>
    <property type="match status" value="1"/>
</dbReference>
<feature type="region of interest" description="Disordered" evidence="1">
    <location>
        <begin position="164"/>
        <end position="192"/>
    </location>
</feature>
<dbReference type="AlphaFoldDB" id="A0A291PKN3"/>
<evidence type="ECO:0000256" key="1">
    <source>
        <dbReference type="SAM" id="MobiDB-lite"/>
    </source>
</evidence>
<feature type="compositionally biased region" description="Basic and acidic residues" evidence="1">
    <location>
        <begin position="165"/>
        <end position="175"/>
    </location>
</feature>
<protein>
    <recommendedName>
        <fullName evidence="4">DUF177 domain-containing protein</fullName>
    </recommendedName>
</protein>
<dbReference type="Proteomes" id="UP000220394">
    <property type="component" value="Chromosome"/>
</dbReference>
<gene>
    <name evidence="2" type="ORF">CIW82_16325</name>
</gene>
<evidence type="ECO:0008006" key="4">
    <source>
        <dbReference type="Google" id="ProtNLM"/>
    </source>
</evidence>
<organism evidence="2 3">
    <name type="scientific">Acetobacter tropicalis</name>
    <dbReference type="NCBI Taxonomy" id="104102"/>
    <lineage>
        <taxon>Bacteria</taxon>
        <taxon>Pseudomonadati</taxon>
        <taxon>Pseudomonadota</taxon>
        <taxon>Alphaproteobacteria</taxon>
        <taxon>Acetobacterales</taxon>
        <taxon>Acetobacteraceae</taxon>
        <taxon>Acetobacter</taxon>
    </lineage>
</organism>
<evidence type="ECO:0000313" key="2">
    <source>
        <dbReference type="EMBL" id="ATJ92002.1"/>
    </source>
</evidence>
<accession>A0A291PKN3</accession>
<reference evidence="2 3" key="1">
    <citation type="submission" date="2017-08" db="EMBL/GenBank/DDBJ databases">
        <title>Complete Genome Sequence of Acetobacter tropicalis Oregon-R-modENCODE STRAIN BDGP1, an acetic acid bacterium isolated from Drosophila melanogaster gut.</title>
        <authorList>
            <person name="Wan K.H."/>
            <person name="Yu C."/>
            <person name="Park S."/>
            <person name="Hammonds A.S."/>
            <person name="Booth B.W."/>
            <person name="Celniker S.E."/>
        </authorList>
    </citation>
    <scope>NUCLEOTIDE SEQUENCE [LARGE SCALE GENOMIC DNA]</scope>
    <source>
        <strain evidence="2 3">BDGP1</strain>
    </source>
</reference>
<evidence type="ECO:0000313" key="3">
    <source>
        <dbReference type="Proteomes" id="UP000220394"/>
    </source>
</evidence>
<sequence>MSLFQEAPMAAKPEFSRLTAVRRIAPGGLNVTVEATPEECRQIAVRLGLPEVSMLRCKYHLTATGRDCVTAHGALAARFKQTCVVTLEPFEDVMAGSFEVQFVPAEDFEESAEPDLEAIDEIPYEGDSIDLGEAAVEQFALDLEPYPHAPDAVLPPGLVITEEEAEKRAQEEARARGNTPFSALEQLRRKDS</sequence>
<dbReference type="EMBL" id="CP022699">
    <property type="protein sequence ID" value="ATJ92002.1"/>
    <property type="molecule type" value="Genomic_DNA"/>
</dbReference>
<dbReference type="InterPro" id="IPR003772">
    <property type="entry name" value="YceD"/>
</dbReference>
<proteinExistence type="predicted"/>